<organism evidence="2 3">
    <name type="scientific">Candidatus Spechtbacteria bacterium SB0662_bin_43</name>
    <dbReference type="NCBI Taxonomy" id="2604897"/>
    <lineage>
        <taxon>Bacteria</taxon>
        <taxon>Candidatus Spechtiibacteriota</taxon>
    </lineage>
</organism>
<keyword evidence="1" id="KW-1133">Transmembrane helix</keyword>
<reference evidence="2 3" key="1">
    <citation type="submission" date="2019-09" db="EMBL/GenBank/DDBJ databases">
        <title>Characterisation of the sponge microbiome using genome-centric metagenomics.</title>
        <authorList>
            <person name="Engelberts J.P."/>
            <person name="Robbins S.J."/>
            <person name="De Goeij J.M."/>
            <person name="Aranda M."/>
            <person name="Bell S.C."/>
            <person name="Webster N.S."/>
        </authorList>
    </citation>
    <scope>NUCLEOTIDE SEQUENCE [LARGE SCALE GENOMIC DNA]</scope>
    <source>
        <strain evidence="2">SB0662_bin_43</strain>
    </source>
</reference>
<proteinExistence type="predicted"/>
<accession>A0A845D9Z8</accession>
<evidence type="ECO:0000313" key="3">
    <source>
        <dbReference type="Proteomes" id="UP000449092"/>
    </source>
</evidence>
<dbReference type="Proteomes" id="UP000449092">
    <property type="component" value="Unassembled WGS sequence"/>
</dbReference>
<evidence type="ECO:0000256" key="1">
    <source>
        <dbReference type="SAM" id="Phobius"/>
    </source>
</evidence>
<sequence length="64" mass="7060">MGAALKNLSYEKRVVIFFVVMALATGAMIAYFVISTRQSVRDTDASIQTPAIDVQEIKDALPQR</sequence>
<dbReference type="EMBL" id="VXOY01000029">
    <property type="protein sequence ID" value="MYE38530.1"/>
    <property type="molecule type" value="Genomic_DNA"/>
</dbReference>
<comment type="caution">
    <text evidence="2">The sequence shown here is derived from an EMBL/GenBank/DDBJ whole genome shotgun (WGS) entry which is preliminary data.</text>
</comment>
<feature type="transmembrane region" description="Helical" evidence="1">
    <location>
        <begin position="14"/>
        <end position="34"/>
    </location>
</feature>
<name>A0A845D9Z8_9BACT</name>
<evidence type="ECO:0000313" key="2">
    <source>
        <dbReference type="EMBL" id="MYE38530.1"/>
    </source>
</evidence>
<protein>
    <submittedName>
        <fullName evidence="2">Uncharacterized protein</fullName>
    </submittedName>
</protein>
<keyword evidence="1" id="KW-0472">Membrane</keyword>
<gene>
    <name evidence="2" type="ORF">F4X82_03385</name>
</gene>
<keyword evidence="1" id="KW-0812">Transmembrane</keyword>
<dbReference type="AlphaFoldDB" id="A0A845D9Z8"/>